<dbReference type="InterPro" id="IPR006869">
    <property type="entry name" value="DUF547"/>
</dbReference>
<protein>
    <submittedName>
        <fullName evidence="3">DUF547 domain-containing protein</fullName>
    </submittedName>
</protein>
<evidence type="ECO:0000313" key="4">
    <source>
        <dbReference type="Proteomes" id="UP000778797"/>
    </source>
</evidence>
<keyword evidence="4" id="KW-1185">Reference proteome</keyword>
<dbReference type="Proteomes" id="UP000778797">
    <property type="component" value="Unassembled WGS sequence"/>
</dbReference>
<evidence type="ECO:0000259" key="2">
    <source>
        <dbReference type="Pfam" id="PF04784"/>
    </source>
</evidence>
<dbReference type="PANTHER" id="PTHR46361:SF3">
    <property type="entry name" value="ELECTRON CARRIER_ PROTEIN DISULFIDE OXIDOREDUCTASE"/>
    <property type="match status" value="1"/>
</dbReference>
<sequence>MKNLSIVIIVVLLASCGSSKGAIKNNSSTNKDIAQVKQPESTKVDTPTKIVDAVSKDEMTKEDIMIKEGTMTKEEVMVKPERAESVKDVMVKETSPEAFNHASFNDLLQNYVSNEGNVDYDGIKTQRAVLKNYITSLSDNMPTDAWSNEDKLAYWMNAYNALTIDLILRNYPVNSIKDIKNPWDQRLWKLGDKWYNLNQIEHDILRKMNEPRIHFGIVCASFSCPKLQNKAFTATNLDAQLTAATREFLADEKRNSISEDNLKLSKIFKWFSSDFTKNGKLVDFINTYTDVDISSKAKKSYREYNWDLNN</sequence>
<dbReference type="PANTHER" id="PTHR46361">
    <property type="entry name" value="ELECTRON CARRIER/ PROTEIN DISULFIDE OXIDOREDUCTASE"/>
    <property type="match status" value="1"/>
</dbReference>
<name>A0ABS8EJV3_9FLAO</name>
<feature type="chain" id="PRO_5046190315" evidence="1">
    <location>
        <begin position="22"/>
        <end position="310"/>
    </location>
</feature>
<gene>
    <name evidence="3" type="ORF">J1C55_00945</name>
</gene>
<dbReference type="Pfam" id="PF04784">
    <property type="entry name" value="DUF547"/>
    <property type="match status" value="1"/>
</dbReference>
<dbReference type="PROSITE" id="PS51257">
    <property type="entry name" value="PROKAR_LIPOPROTEIN"/>
    <property type="match status" value="1"/>
</dbReference>
<accession>A0ABS8EJV3</accession>
<evidence type="ECO:0000313" key="3">
    <source>
        <dbReference type="EMBL" id="MCC1483142.1"/>
    </source>
</evidence>
<dbReference type="EMBL" id="JAFMPT010000001">
    <property type="protein sequence ID" value="MCC1483142.1"/>
    <property type="molecule type" value="Genomic_DNA"/>
</dbReference>
<keyword evidence="1" id="KW-0732">Signal</keyword>
<feature type="domain" description="DUF547" evidence="2">
    <location>
        <begin position="144"/>
        <end position="249"/>
    </location>
</feature>
<reference evidence="3" key="1">
    <citation type="submission" date="2021-03" db="EMBL/GenBank/DDBJ databases">
        <authorList>
            <person name="Ping X."/>
        </authorList>
    </citation>
    <scope>NUCLEOTIDE SEQUENCE</scope>
    <source>
        <strain evidence="3">E313</strain>
    </source>
</reference>
<reference evidence="3" key="2">
    <citation type="submission" date="2021-10" db="EMBL/GenBank/DDBJ databases">
        <title>Genome of Winogradskyella sp. E313.</title>
        <authorList>
            <person name="Zhou Y."/>
        </authorList>
    </citation>
    <scope>NUCLEOTIDE SEQUENCE</scope>
    <source>
        <strain evidence="3">E313</strain>
    </source>
</reference>
<feature type="signal peptide" evidence="1">
    <location>
        <begin position="1"/>
        <end position="21"/>
    </location>
</feature>
<proteinExistence type="predicted"/>
<organism evidence="3 4">
    <name type="scientific">Winogradskyella immobilis</name>
    <dbReference type="NCBI Taxonomy" id="2816852"/>
    <lineage>
        <taxon>Bacteria</taxon>
        <taxon>Pseudomonadati</taxon>
        <taxon>Bacteroidota</taxon>
        <taxon>Flavobacteriia</taxon>
        <taxon>Flavobacteriales</taxon>
        <taxon>Flavobacteriaceae</taxon>
        <taxon>Winogradskyella</taxon>
    </lineage>
</organism>
<comment type="caution">
    <text evidence="3">The sequence shown here is derived from an EMBL/GenBank/DDBJ whole genome shotgun (WGS) entry which is preliminary data.</text>
</comment>
<evidence type="ECO:0000256" key="1">
    <source>
        <dbReference type="SAM" id="SignalP"/>
    </source>
</evidence>